<accession>A0A9W6L1N6</accession>
<dbReference type="Proteomes" id="UP001143463">
    <property type="component" value="Unassembled WGS sequence"/>
</dbReference>
<gene>
    <name evidence="1" type="ORF">GCM10017577_16760</name>
</gene>
<proteinExistence type="predicted"/>
<organism evidence="1 2">
    <name type="scientific">Pseudonocardia halophobica</name>
    <dbReference type="NCBI Taxonomy" id="29401"/>
    <lineage>
        <taxon>Bacteria</taxon>
        <taxon>Bacillati</taxon>
        <taxon>Actinomycetota</taxon>
        <taxon>Actinomycetes</taxon>
        <taxon>Pseudonocardiales</taxon>
        <taxon>Pseudonocardiaceae</taxon>
        <taxon>Pseudonocardia</taxon>
    </lineage>
</organism>
<evidence type="ECO:0000313" key="1">
    <source>
        <dbReference type="EMBL" id="GLL10536.1"/>
    </source>
</evidence>
<reference evidence="1" key="2">
    <citation type="submission" date="2023-01" db="EMBL/GenBank/DDBJ databases">
        <authorList>
            <person name="Sun Q."/>
            <person name="Evtushenko L."/>
        </authorList>
    </citation>
    <scope>NUCLEOTIDE SEQUENCE</scope>
    <source>
        <strain evidence="1">VKM Ac-1069</strain>
    </source>
</reference>
<dbReference type="EMBL" id="BSFQ01000005">
    <property type="protein sequence ID" value="GLL10536.1"/>
    <property type="molecule type" value="Genomic_DNA"/>
</dbReference>
<protein>
    <submittedName>
        <fullName evidence="1">Uncharacterized protein</fullName>
    </submittedName>
</protein>
<dbReference type="AlphaFoldDB" id="A0A9W6L1N6"/>
<dbReference type="RefSeq" id="WP_037040957.1">
    <property type="nucleotide sequence ID" value="NZ_BAAAUZ010000002.1"/>
</dbReference>
<name>A0A9W6L1N6_9PSEU</name>
<reference evidence="1" key="1">
    <citation type="journal article" date="2014" name="Int. J. Syst. Evol. Microbiol.">
        <title>Complete genome sequence of Corynebacterium casei LMG S-19264T (=DSM 44701T), isolated from a smear-ripened cheese.</title>
        <authorList>
            <consortium name="US DOE Joint Genome Institute (JGI-PGF)"/>
            <person name="Walter F."/>
            <person name="Albersmeier A."/>
            <person name="Kalinowski J."/>
            <person name="Ruckert C."/>
        </authorList>
    </citation>
    <scope>NUCLEOTIDE SEQUENCE</scope>
    <source>
        <strain evidence="1">VKM Ac-1069</strain>
    </source>
</reference>
<evidence type="ECO:0000313" key="2">
    <source>
        <dbReference type="Proteomes" id="UP001143463"/>
    </source>
</evidence>
<keyword evidence="2" id="KW-1185">Reference proteome</keyword>
<comment type="caution">
    <text evidence="1">The sequence shown here is derived from an EMBL/GenBank/DDBJ whole genome shotgun (WGS) entry which is preliminary data.</text>
</comment>
<sequence>MKVGERFRSQGTTAQVIVMKGTDKDIQLSCAGAAMVGLGSPAEAAGAPPVETGEPLIVGKRYIDDESGVEVLCTAAGGGPLQIDGRTLVTAVAKLLPSSD</sequence>